<accession>A0ABW2RDP0</accession>
<evidence type="ECO:0000313" key="1">
    <source>
        <dbReference type="EMBL" id="MFC7436211.1"/>
    </source>
</evidence>
<dbReference type="RefSeq" id="WP_382259694.1">
    <property type="nucleotide sequence ID" value="NZ_JBHTBX010000015.1"/>
</dbReference>
<evidence type="ECO:0000313" key="2">
    <source>
        <dbReference type="Proteomes" id="UP001596495"/>
    </source>
</evidence>
<comment type="caution">
    <text evidence="1">The sequence shown here is derived from an EMBL/GenBank/DDBJ whole genome shotgun (WGS) entry which is preliminary data.</text>
</comment>
<protein>
    <recommendedName>
        <fullName evidence="3">ASCH domain-containing protein</fullName>
    </recommendedName>
</protein>
<dbReference type="EMBL" id="JBHTBX010000015">
    <property type="protein sequence ID" value="MFC7436211.1"/>
    <property type="molecule type" value="Genomic_DNA"/>
</dbReference>
<organism evidence="1 2">
    <name type="scientific">Hydrogenophaga bisanensis</name>
    <dbReference type="NCBI Taxonomy" id="439611"/>
    <lineage>
        <taxon>Bacteria</taxon>
        <taxon>Pseudomonadati</taxon>
        <taxon>Pseudomonadota</taxon>
        <taxon>Betaproteobacteria</taxon>
        <taxon>Burkholderiales</taxon>
        <taxon>Comamonadaceae</taxon>
        <taxon>Hydrogenophaga</taxon>
    </lineage>
</organism>
<dbReference type="Proteomes" id="UP001596495">
    <property type="component" value="Unassembled WGS sequence"/>
</dbReference>
<evidence type="ECO:0008006" key="3">
    <source>
        <dbReference type="Google" id="ProtNLM"/>
    </source>
</evidence>
<proteinExistence type="predicted"/>
<sequence>MDQHYRLARIGEGGITLQPSVDEHGQPKGPLVCPVKLPLGDIQVSAPHRNDLQIADFATDHIRITVLDFNDQVLSEHTVVGRQGLNELYESVVGYRPLDEATVEDHELLCITAEALYRSQTGDDA</sequence>
<reference evidence="2" key="1">
    <citation type="journal article" date="2019" name="Int. J. Syst. Evol. Microbiol.">
        <title>The Global Catalogue of Microorganisms (GCM) 10K type strain sequencing project: providing services to taxonomists for standard genome sequencing and annotation.</title>
        <authorList>
            <consortium name="The Broad Institute Genomics Platform"/>
            <consortium name="The Broad Institute Genome Sequencing Center for Infectious Disease"/>
            <person name="Wu L."/>
            <person name="Ma J."/>
        </authorList>
    </citation>
    <scope>NUCLEOTIDE SEQUENCE [LARGE SCALE GENOMIC DNA]</scope>
    <source>
        <strain evidence="2">CCUG 54518</strain>
    </source>
</reference>
<keyword evidence="2" id="KW-1185">Reference proteome</keyword>
<name>A0ABW2RDP0_9BURK</name>
<gene>
    <name evidence="1" type="ORF">ACFQNJ_17015</name>
</gene>